<comment type="caution">
    <text evidence="2">Lacks conserved residue(s) required for the propagation of feature annotation.</text>
</comment>
<keyword evidence="5" id="KW-1185">Reference proteome</keyword>
<evidence type="ECO:0000259" key="3">
    <source>
        <dbReference type="PROSITE" id="PS51162"/>
    </source>
</evidence>
<accession>A0A194QL76</accession>
<evidence type="ECO:0000313" key="4">
    <source>
        <dbReference type="EMBL" id="KPJ04196.1"/>
    </source>
</evidence>
<protein>
    <recommendedName>
        <fullName evidence="3">Thyroglobulin type-1 domain-containing protein</fullName>
    </recommendedName>
</protein>
<evidence type="ECO:0000313" key="5">
    <source>
        <dbReference type="Proteomes" id="UP000053268"/>
    </source>
</evidence>
<feature type="domain" description="Thyroglobulin type-1" evidence="3">
    <location>
        <begin position="253"/>
        <end position="321"/>
    </location>
</feature>
<name>A0A194QL76_PAPXU</name>
<gene>
    <name evidence="4" type="ORF">RR46_07955</name>
</gene>
<sequence>MLIDREQDTSEYWRETEILTLVRHDEEGIDYEKCEQSVSDVSALRLPARRTVRPICRTAYEREPSSRASIVHTVIRNTANGAPCSCQLIIHNADVVTSAYFIEILLGVKMLNAHLDFRAGCNPYWGHPEQEVKALRCDPVLRRCKDHRRSFRYEPPTVEECPVSCRGYDCQSLVHEDQCPQGAFLPDKDYCNCCGRCSTFFPPIILYQIEEEFLEPGCDDGLVCRQGICQDTHTLMSRSMQRLKREQLPFGALEPCKQEMKYFKKKYGVNGHLHHEAPQCTPLWLYAPVQCRRFVCYCALEDGSKIDGIKVPRVEVSNMNCDCAREKCRTSSDVQCDGYGNYKEAVFMPHVEQWPEQEEVYESDIGEMKASTVIDNIKYEEPSLNTV</sequence>
<dbReference type="InterPro" id="IPR000716">
    <property type="entry name" value="Thyroglobulin_1"/>
</dbReference>
<evidence type="ECO:0000256" key="1">
    <source>
        <dbReference type="ARBA" id="ARBA00023157"/>
    </source>
</evidence>
<dbReference type="Pfam" id="PF00086">
    <property type="entry name" value="Thyroglobulin_1"/>
    <property type="match status" value="1"/>
</dbReference>
<keyword evidence="1" id="KW-1015">Disulfide bond</keyword>
<dbReference type="STRING" id="66420.A0A194QL76"/>
<reference evidence="4 5" key="1">
    <citation type="journal article" date="2015" name="Nat. Commun.">
        <title>Outbred genome sequencing and CRISPR/Cas9 gene editing in butterflies.</title>
        <authorList>
            <person name="Li X."/>
            <person name="Fan D."/>
            <person name="Zhang W."/>
            <person name="Liu G."/>
            <person name="Zhang L."/>
            <person name="Zhao L."/>
            <person name="Fang X."/>
            <person name="Chen L."/>
            <person name="Dong Y."/>
            <person name="Chen Y."/>
            <person name="Ding Y."/>
            <person name="Zhao R."/>
            <person name="Feng M."/>
            <person name="Zhu Y."/>
            <person name="Feng Y."/>
            <person name="Jiang X."/>
            <person name="Zhu D."/>
            <person name="Xiang H."/>
            <person name="Feng X."/>
            <person name="Li S."/>
            <person name="Wang J."/>
            <person name="Zhang G."/>
            <person name="Kronforst M.R."/>
            <person name="Wang W."/>
        </authorList>
    </citation>
    <scope>NUCLEOTIDE SEQUENCE [LARGE SCALE GENOMIC DNA]</scope>
    <source>
        <strain evidence="4">Ya'a_city_454_Px</strain>
        <tissue evidence="4">Whole body</tissue>
    </source>
</reference>
<organism evidence="4 5">
    <name type="scientific">Papilio xuthus</name>
    <name type="common">Asian swallowtail butterfly</name>
    <dbReference type="NCBI Taxonomy" id="66420"/>
    <lineage>
        <taxon>Eukaryota</taxon>
        <taxon>Metazoa</taxon>
        <taxon>Ecdysozoa</taxon>
        <taxon>Arthropoda</taxon>
        <taxon>Hexapoda</taxon>
        <taxon>Insecta</taxon>
        <taxon>Pterygota</taxon>
        <taxon>Neoptera</taxon>
        <taxon>Endopterygota</taxon>
        <taxon>Lepidoptera</taxon>
        <taxon>Glossata</taxon>
        <taxon>Ditrysia</taxon>
        <taxon>Papilionoidea</taxon>
        <taxon>Papilionidae</taxon>
        <taxon>Papilioninae</taxon>
        <taxon>Papilio</taxon>
    </lineage>
</organism>
<dbReference type="InterPro" id="IPR036857">
    <property type="entry name" value="Thyroglobulin_1_sf"/>
</dbReference>
<dbReference type="Proteomes" id="UP000053268">
    <property type="component" value="Unassembled WGS sequence"/>
</dbReference>
<proteinExistence type="predicted"/>
<dbReference type="EMBL" id="KQ459053">
    <property type="protein sequence ID" value="KPJ04196.1"/>
    <property type="molecule type" value="Genomic_DNA"/>
</dbReference>
<dbReference type="AlphaFoldDB" id="A0A194QL76"/>
<dbReference type="PROSITE" id="PS51162">
    <property type="entry name" value="THYROGLOBULIN_1_2"/>
    <property type="match status" value="1"/>
</dbReference>
<dbReference type="SUPFAM" id="SSF57610">
    <property type="entry name" value="Thyroglobulin type-1 domain"/>
    <property type="match status" value="1"/>
</dbReference>
<evidence type="ECO:0000256" key="2">
    <source>
        <dbReference type="PROSITE-ProRule" id="PRU00500"/>
    </source>
</evidence>